<dbReference type="OMA" id="MSINRHS"/>
<organism evidence="2 3">
    <name type="scientific">Plasmopara halstedii</name>
    <name type="common">Downy mildew of sunflower</name>
    <dbReference type="NCBI Taxonomy" id="4781"/>
    <lineage>
        <taxon>Eukaryota</taxon>
        <taxon>Sar</taxon>
        <taxon>Stramenopiles</taxon>
        <taxon>Oomycota</taxon>
        <taxon>Peronosporomycetes</taxon>
        <taxon>Peronosporales</taxon>
        <taxon>Peronosporaceae</taxon>
        <taxon>Plasmopara</taxon>
    </lineage>
</organism>
<feature type="region of interest" description="Disordered" evidence="1">
    <location>
        <begin position="100"/>
        <end position="132"/>
    </location>
</feature>
<keyword evidence="3" id="KW-1185">Reference proteome</keyword>
<dbReference type="RefSeq" id="XP_024582656.1">
    <property type="nucleotide sequence ID" value="XM_024717127.1"/>
</dbReference>
<reference evidence="3" key="1">
    <citation type="submission" date="2014-09" db="EMBL/GenBank/DDBJ databases">
        <authorList>
            <person name="Sharma Rahul"/>
            <person name="Thines Marco"/>
        </authorList>
    </citation>
    <scope>NUCLEOTIDE SEQUENCE [LARGE SCALE GENOMIC DNA]</scope>
</reference>
<accession>A0A0P1AVC9</accession>
<dbReference type="GeneID" id="36397752"/>
<dbReference type="Proteomes" id="UP000054928">
    <property type="component" value="Unassembled WGS sequence"/>
</dbReference>
<name>A0A0P1AVC9_PLAHL</name>
<dbReference type="OrthoDB" id="59949at2759"/>
<sequence length="176" mass="19969">MLGGGGSNILRGGKRSFECKTLVGNFVEESYRPGAMRNVRDGGAKYTSTTRNQMQEGARIQVQEFGAGLHNIYDTSDYNYSELIGADKTRSSKTWQSISQSVHNNADKPSEFAPPREMKGRTMRDEELKKHRDRWTNESEALVKIRYITENSASMDPIVKPQFRKELCNPIQPSFK</sequence>
<evidence type="ECO:0000313" key="2">
    <source>
        <dbReference type="EMBL" id="CEG46287.1"/>
    </source>
</evidence>
<evidence type="ECO:0000313" key="3">
    <source>
        <dbReference type="Proteomes" id="UP000054928"/>
    </source>
</evidence>
<dbReference type="EMBL" id="CCYD01002047">
    <property type="protein sequence ID" value="CEG46287.1"/>
    <property type="molecule type" value="Genomic_DNA"/>
</dbReference>
<protein>
    <submittedName>
        <fullName evidence="2">Uncharacterized protein</fullName>
    </submittedName>
</protein>
<proteinExistence type="predicted"/>
<dbReference type="AlphaFoldDB" id="A0A0P1AVC9"/>
<feature type="compositionally biased region" description="Basic and acidic residues" evidence="1">
    <location>
        <begin position="105"/>
        <end position="132"/>
    </location>
</feature>
<evidence type="ECO:0000256" key="1">
    <source>
        <dbReference type="SAM" id="MobiDB-lite"/>
    </source>
</evidence>